<dbReference type="InterPro" id="IPR050129">
    <property type="entry name" value="Zn_alcohol_dh"/>
</dbReference>
<evidence type="ECO:0000259" key="3">
    <source>
        <dbReference type="Pfam" id="PF08240"/>
    </source>
</evidence>
<name>A0A2N5XV05_9HYPH</name>
<evidence type="ECO:0000259" key="2">
    <source>
        <dbReference type="Pfam" id="PF00107"/>
    </source>
</evidence>
<proteinExistence type="predicted"/>
<dbReference type="Pfam" id="PF08240">
    <property type="entry name" value="ADH_N"/>
    <property type="match status" value="1"/>
</dbReference>
<comment type="caution">
    <text evidence="4">The sequence shown here is derived from an EMBL/GenBank/DDBJ whole genome shotgun (WGS) entry which is preliminary data.</text>
</comment>
<dbReference type="InterPro" id="IPR036291">
    <property type="entry name" value="NAD(P)-bd_dom_sf"/>
</dbReference>
<feature type="domain" description="Alcohol dehydrogenase-like C-terminal" evidence="2">
    <location>
        <begin position="175"/>
        <end position="301"/>
    </location>
</feature>
<evidence type="ECO:0000313" key="4">
    <source>
        <dbReference type="EMBL" id="PLW78319.1"/>
    </source>
</evidence>
<dbReference type="Pfam" id="PF00107">
    <property type="entry name" value="ADH_zinc_N"/>
    <property type="match status" value="1"/>
</dbReference>
<dbReference type="PANTHER" id="PTHR43401">
    <property type="entry name" value="L-THREONINE 3-DEHYDROGENASE"/>
    <property type="match status" value="1"/>
</dbReference>
<dbReference type="Gene3D" id="3.90.180.10">
    <property type="entry name" value="Medium-chain alcohol dehydrogenases, catalytic domain"/>
    <property type="match status" value="1"/>
</dbReference>
<evidence type="ECO:0000256" key="1">
    <source>
        <dbReference type="ARBA" id="ARBA00023002"/>
    </source>
</evidence>
<protein>
    <submittedName>
        <fullName evidence="4">Zn-dependent alcohol dehydrogenase</fullName>
    </submittedName>
</protein>
<organism evidence="4 5">
    <name type="scientific">Cohaesibacter celericrescens</name>
    <dbReference type="NCBI Taxonomy" id="2067669"/>
    <lineage>
        <taxon>Bacteria</taxon>
        <taxon>Pseudomonadati</taxon>
        <taxon>Pseudomonadota</taxon>
        <taxon>Alphaproteobacteria</taxon>
        <taxon>Hyphomicrobiales</taxon>
        <taxon>Cohaesibacteraceae</taxon>
    </lineage>
</organism>
<dbReference type="SUPFAM" id="SSF51735">
    <property type="entry name" value="NAD(P)-binding Rossmann-fold domains"/>
    <property type="match status" value="1"/>
</dbReference>
<keyword evidence="5" id="KW-1185">Reference proteome</keyword>
<dbReference type="Proteomes" id="UP000234881">
    <property type="component" value="Unassembled WGS sequence"/>
</dbReference>
<keyword evidence="1" id="KW-0560">Oxidoreductase</keyword>
<dbReference type="InterPro" id="IPR011032">
    <property type="entry name" value="GroES-like_sf"/>
</dbReference>
<dbReference type="InterPro" id="IPR013154">
    <property type="entry name" value="ADH-like_N"/>
</dbReference>
<accession>A0A2N5XV05</accession>
<dbReference type="InterPro" id="IPR013149">
    <property type="entry name" value="ADH-like_C"/>
</dbReference>
<gene>
    <name evidence="4" type="ORF">C0081_05565</name>
</gene>
<dbReference type="OrthoDB" id="9809185at2"/>
<reference evidence="4 5" key="1">
    <citation type="submission" date="2018-01" db="EMBL/GenBank/DDBJ databases">
        <title>The draft genome sequence of Cohaesibacter sp. H1304.</title>
        <authorList>
            <person name="Wang N.-N."/>
            <person name="Du Z.-J."/>
        </authorList>
    </citation>
    <scope>NUCLEOTIDE SEQUENCE [LARGE SCALE GENOMIC DNA]</scope>
    <source>
        <strain evidence="4 5">H1304</strain>
    </source>
</reference>
<dbReference type="RefSeq" id="WP_101532815.1">
    <property type="nucleotide sequence ID" value="NZ_JBFHIU010000055.1"/>
</dbReference>
<dbReference type="AlphaFoldDB" id="A0A2N5XV05"/>
<sequence length="341" mass="36734">MRQAIMVEPGKIEFHNDIEAPKPAANEILMKVSRIGVCGSDIHVNHGKHPFTPYPVIQGHEFCAEIVAVGTDVDQELFPIGSLATALPQVTCGKCEPCKRGDFNICDELKVRGFQAPGVAQDYVTFPQDMVLVLPEGMSAEFGAFVEPLAVAVHAVSRAGDINGKDVLVTGAGTIGNVIAQVAKAKGANILISDISDYRLNKAKECGILHTVNPTTEDIAEVVQKTFGPSRFDLAFEVAGVESALDTTIQLVAKGGTVVAVAVYGGKPRVDMSVLGDREIILKGTLMYKHADYREAIELISSGKIQLSSLITKHFSFDDYSKAYEYIDADADMTMKTMIVM</sequence>
<dbReference type="GO" id="GO:0016491">
    <property type="term" value="F:oxidoreductase activity"/>
    <property type="evidence" value="ECO:0007669"/>
    <property type="project" value="UniProtKB-KW"/>
</dbReference>
<dbReference type="EMBL" id="PKUQ01000009">
    <property type="protein sequence ID" value="PLW78319.1"/>
    <property type="molecule type" value="Genomic_DNA"/>
</dbReference>
<evidence type="ECO:0000313" key="5">
    <source>
        <dbReference type="Proteomes" id="UP000234881"/>
    </source>
</evidence>
<dbReference type="PANTHER" id="PTHR43401:SF2">
    <property type="entry name" value="L-THREONINE 3-DEHYDROGENASE"/>
    <property type="match status" value="1"/>
</dbReference>
<dbReference type="SUPFAM" id="SSF50129">
    <property type="entry name" value="GroES-like"/>
    <property type="match status" value="1"/>
</dbReference>
<feature type="domain" description="Alcohol dehydrogenase-like N-terminal" evidence="3">
    <location>
        <begin position="25"/>
        <end position="136"/>
    </location>
</feature>
<dbReference type="Gene3D" id="3.40.50.720">
    <property type="entry name" value="NAD(P)-binding Rossmann-like Domain"/>
    <property type="match status" value="1"/>
</dbReference>